<accession>A4FJW8</accession>
<proteinExistence type="predicted"/>
<protein>
    <submittedName>
        <fullName evidence="1">Uncharacterized protein</fullName>
    </submittedName>
</protein>
<gene>
    <name evidence="1" type="ordered locus">SACE_5086</name>
</gene>
<reference evidence="1 2" key="1">
    <citation type="journal article" date="2007" name="Nat. Biotechnol.">
        <title>Complete genome sequence of the erythromycin-producing bacterium Saccharopolyspora erythraea NRRL23338.</title>
        <authorList>
            <person name="Oliynyk M."/>
            <person name="Samborskyy M."/>
            <person name="Lester J.B."/>
            <person name="Mironenko T."/>
            <person name="Scott N."/>
            <person name="Dickens S."/>
            <person name="Haydock S.F."/>
            <person name="Leadlay P.F."/>
        </authorList>
    </citation>
    <scope>NUCLEOTIDE SEQUENCE [LARGE SCALE GENOMIC DNA]</scope>
    <source>
        <strain evidence="2">ATCC 11635 / DSM 40517 / JCM 4748 / NBRC 13426 / NCIMB 8594 / NRRL 2338</strain>
    </source>
</reference>
<keyword evidence="2" id="KW-1185">Reference proteome</keyword>
<dbReference type="Proteomes" id="UP000006728">
    <property type="component" value="Chromosome"/>
</dbReference>
<dbReference type="HOGENOM" id="CLU_3383631_0_0_11"/>
<dbReference type="AlphaFoldDB" id="A4FJW8"/>
<dbReference type="EMBL" id="AM420293">
    <property type="protein sequence ID" value="CAM04343.1"/>
    <property type="molecule type" value="Genomic_DNA"/>
</dbReference>
<dbReference type="KEGG" id="sen:SACE_5086"/>
<organism evidence="1 2">
    <name type="scientific">Saccharopolyspora erythraea (strain ATCC 11635 / DSM 40517 / JCM 4748 / NBRC 13426 / NCIMB 8594 / NRRL 2338)</name>
    <dbReference type="NCBI Taxonomy" id="405948"/>
    <lineage>
        <taxon>Bacteria</taxon>
        <taxon>Bacillati</taxon>
        <taxon>Actinomycetota</taxon>
        <taxon>Actinomycetes</taxon>
        <taxon>Pseudonocardiales</taxon>
        <taxon>Pseudonocardiaceae</taxon>
        <taxon>Saccharopolyspora</taxon>
    </lineage>
</organism>
<sequence length="33" mass="3409">MLKHLGGAGVVADATLTPAPARWLQSIQKSTSC</sequence>
<name>A4FJW8_SACEN</name>
<evidence type="ECO:0000313" key="2">
    <source>
        <dbReference type="Proteomes" id="UP000006728"/>
    </source>
</evidence>
<evidence type="ECO:0000313" key="1">
    <source>
        <dbReference type="EMBL" id="CAM04343.1"/>
    </source>
</evidence>